<comment type="caution">
    <text evidence="3">The sequence shown here is derived from an EMBL/GenBank/DDBJ whole genome shotgun (WGS) entry which is preliminary data.</text>
</comment>
<dbReference type="PANTHER" id="PTHR18968">
    <property type="entry name" value="THIAMINE PYROPHOSPHATE ENZYMES"/>
    <property type="match status" value="1"/>
</dbReference>
<dbReference type="InterPro" id="IPR045229">
    <property type="entry name" value="TPP_enz"/>
</dbReference>
<evidence type="ECO:0000256" key="1">
    <source>
        <dbReference type="ARBA" id="ARBA00007812"/>
    </source>
</evidence>
<dbReference type="PANTHER" id="PTHR18968:SF9">
    <property type="entry name" value="3D-(3,5_4)-TRIHYDROXYCYCLOHEXANE-1,2-DIONE HYDROLASE"/>
    <property type="match status" value="1"/>
</dbReference>
<keyword evidence="4" id="KW-1185">Reference proteome</keyword>
<dbReference type="Gene3D" id="3.40.50.970">
    <property type="match status" value="1"/>
</dbReference>
<feature type="domain" description="Thiamine pyrophosphate enzyme TPP-binding" evidence="2">
    <location>
        <begin position="14"/>
        <end position="146"/>
    </location>
</feature>
<evidence type="ECO:0000313" key="4">
    <source>
        <dbReference type="Proteomes" id="UP001548832"/>
    </source>
</evidence>
<dbReference type="Proteomes" id="UP001548832">
    <property type="component" value="Unassembled WGS sequence"/>
</dbReference>
<sequence>MTKGWQVTSTYGFDCEMGSSTIGYEIAGGRGAAMAREDGDVFVMLGDGSHMMMNSDIHSSVLTGHKIIVVVCDNGGYAVINRLQTFKGNRPFNNLIADCRVKEPFSVDFAAHAQAMGAAVQRVDALADLAAAIAWAREQDRATVLSIKVAADRWTPGDAWWDVGVPEVSERFEVRTARQDHQAGRKRQRQGV</sequence>
<dbReference type="RefSeq" id="WP_354463454.1">
    <property type="nucleotide sequence ID" value="NZ_JBEWSZ010000003.1"/>
</dbReference>
<dbReference type="SUPFAM" id="SSF52518">
    <property type="entry name" value="Thiamin diphosphate-binding fold (THDP-binding)"/>
    <property type="match status" value="1"/>
</dbReference>
<protein>
    <submittedName>
        <fullName evidence="3">Thiamine pyrophosphate-dependent enzyme</fullName>
    </submittedName>
</protein>
<name>A0ABV2DM63_9HYPH</name>
<dbReference type="InterPro" id="IPR029061">
    <property type="entry name" value="THDP-binding"/>
</dbReference>
<proteinExistence type="inferred from homology"/>
<comment type="similarity">
    <text evidence="1">Belongs to the TPP enzyme family.</text>
</comment>
<dbReference type="InterPro" id="IPR011766">
    <property type="entry name" value="TPP_enzyme_TPP-bd"/>
</dbReference>
<dbReference type="Pfam" id="PF02775">
    <property type="entry name" value="TPP_enzyme_C"/>
    <property type="match status" value="1"/>
</dbReference>
<accession>A0ABV2DM63</accession>
<reference evidence="3 4" key="1">
    <citation type="submission" date="2024-06" db="EMBL/GenBank/DDBJ databases">
        <authorList>
            <person name="Kim D.-U."/>
        </authorList>
    </citation>
    <scope>NUCLEOTIDE SEQUENCE [LARGE SCALE GENOMIC DNA]</scope>
    <source>
        <strain evidence="3 4">KACC15460</strain>
    </source>
</reference>
<organism evidence="3 4">
    <name type="scientific">Mesorhizobium shangrilense</name>
    <dbReference type="NCBI Taxonomy" id="460060"/>
    <lineage>
        <taxon>Bacteria</taxon>
        <taxon>Pseudomonadati</taxon>
        <taxon>Pseudomonadota</taxon>
        <taxon>Alphaproteobacteria</taxon>
        <taxon>Hyphomicrobiales</taxon>
        <taxon>Phyllobacteriaceae</taxon>
        <taxon>Mesorhizobium</taxon>
    </lineage>
</organism>
<dbReference type="EMBL" id="JBEWSZ010000003">
    <property type="protein sequence ID" value="MET2831105.1"/>
    <property type="molecule type" value="Genomic_DNA"/>
</dbReference>
<evidence type="ECO:0000259" key="2">
    <source>
        <dbReference type="Pfam" id="PF02775"/>
    </source>
</evidence>
<evidence type="ECO:0000313" key="3">
    <source>
        <dbReference type="EMBL" id="MET2831105.1"/>
    </source>
</evidence>
<gene>
    <name evidence="3" type="ORF">ABVQ20_29435</name>
</gene>